<gene>
    <name evidence="1" type="ORF">VTAP4600_A1372</name>
</gene>
<evidence type="ECO:0000313" key="1">
    <source>
        <dbReference type="EMBL" id="SON49351.1"/>
    </source>
</evidence>
<dbReference type="Proteomes" id="UP000235828">
    <property type="component" value="Chromosome A"/>
</dbReference>
<dbReference type="EMBL" id="LT960611">
    <property type="protein sequence ID" value="SON49351.1"/>
    <property type="molecule type" value="Genomic_DNA"/>
</dbReference>
<evidence type="ECO:0000313" key="2">
    <source>
        <dbReference type="Proteomes" id="UP000235828"/>
    </source>
</evidence>
<protein>
    <submittedName>
        <fullName evidence="1">Uncharacterized protein</fullName>
    </submittedName>
</protein>
<dbReference type="AlphaFoldDB" id="A0A2N8ZBT4"/>
<dbReference type="KEGG" id="vta:A1372"/>
<accession>A0A2N8ZBT4</accession>
<keyword evidence="2" id="KW-1185">Reference proteome</keyword>
<sequence>MKKHTMTEASPLLLQAIYSLSSSPGLLSVIVPNTVNLQVGTILAFLNVPKKKNTTKIYYLNIKQ</sequence>
<reference evidence="1 2" key="1">
    <citation type="submission" date="2017-10" db="EMBL/GenBank/DDBJ databases">
        <authorList>
            <person name="Banno H."/>
            <person name="Chua N.-H."/>
        </authorList>
    </citation>
    <scope>NUCLEOTIDE SEQUENCE [LARGE SCALE GENOMIC DNA]</scope>
    <source>
        <strain evidence="1">Vibrio tapetis CECT4600</strain>
    </source>
</reference>
<proteinExistence type="predicted"/>
<name>A0A2N8ZBT4_9VIBR</name>
<organism evidence="1 2">
    <name type="scientific">Vibrio tapetis subsp. tapetis</name>
    <dbReference type="NCBI Taxonomy" id="1671868"/>
    <lineage>
        <taxon>Bacteria</taxon>
        <taxon>Pseudomonadati</taxon>
        <taxon>Pseudomonadota</taxon>
        <taxon>Gammaproteobacteria</taxon>
        <taxon>Vibrionales</taxon>
        <taxon>Vibrionaceae</taxon>
        <taxon>Vibrio</taxon>
    </lineage>
</organism>